<reference evidence="1 2" key="1">
    <citation type="submission" date="2016-10" db="EMBL/GenBank/DDBJ databases">
        <authorList>
            <person name="de Groot N.N."/>
        </authorList>
    </citation>
    <scope>NUCLEOTIDE SEQUENCE [LARGE SCALE GENOMIC DNA]</scope>
    <source>
        <strain evidence="1 2">DSM 43019</strain>
    </source>
</reference>
<dbReference type="Proteomes" id="UP000199645">
    <property type="component" value="Unassembled WGS sequence"/>
</dbReference>
<dbReference type="EMBL" id="FONV01000004">
    <property type="protein sequence ID" value="SFE92048.1"/>
    <property type="molecule type" value="Genomic_DNA"/>
</dbReference>
<dbReference type="AlphaFoldDB" id="A0A1I2EHW0"/>
<dbReference type="STRING" id="35752.SAMN05421541_104456"/>
<organism evidence="1 2">
    <name type="scientific">Actinoplanes philippinensis</name>
    <dbReference type="NCBI Taxonomy" id="35752"/>
    <lineage>
        <taxon>Bacteria</taxon>
        <taxon>Bacillati</taxon>
        <taxon>Actinomycetota</taxon>
        <taxon>Actinomycetes</taxon>
        <taxon>Micromonosporales</taxon>
        <taxon>Micromonosporaceae</taxon>
        <taxon>Actinoplanes</taxon>
    </lineage>
</organism>
<protein>
    <submittedName>
        <fullName evidence="1">Uncharacterized protein</fullName>
    </submittedName>
</protein>
<keyword evidence="2" id="KW-1185">Reference proteome</keyword>
<evidence type="ECO:0000313" key="2">
    <source>
        <dbReference type="Proteomes" id="UP000199645"/>
    </source>
</evidence>
<evidence type="ECO:0000313" key="1">
    <source>
        <dbReference type="EMBL" id="SFE92048.1"/>
    </source>
</evidence>
<accession>A0A1I2EHW0</accession>
<sequence length="385" mass="42077">MLVRLLDRSIERIGEMAVGGRAFDRDEVARIAGAWEARAHGFFSVVALRPRLLREPRARGVLRAMATARSERDWMVRTAGAGIEPLIGRGRPEPRHYRDVLGRVRPGVLPVDGPALAVDYDLPMAALEWLSIERLGAGLGATLSLRAPRRYSDGDGHLHLTVDGLREVWFDSADTTGADVRDSPGGPEIRLGAEGLLRGSAAHILPMDVQWHLSRAGRAVDRITVRKRRAAPGDEPERWPGGRLWGAASAFREAVRRIHRVRRAEEVGRIPIAELCEVLAGAGTRAMAASDGPAADADRAFRILTERWSSVGPDGPEAGEELPDGARLTLMMYETESRLVTVNYVDPGDGRPRAAKMIWPERVLMGNDGDELTLTDGTEGTPSHF</sequence>
<gene>
    <name evidence="1" type="ORF">SAMN05421541_104456</name>
</gene>
<name>A0A1I2EHW0_9ACTN</name>
<proteinExistence type="predicted"/>